<feature type="transmembrane region" description="Helical" evidence="1">
    <location>
        <begin position="12"/>
        <end position="28"/>
    </location>
</feature>
<reference evidence="2" key="1">
    <citation type="submission" date="2020-09" db="EMBL/GenBank/DDBJ databases">
        <title>Taishania pollutisoli gen. nov., sp. nov., Isolated from Tetrabromobisphenol A-Contaminated Soil.</title>
        <authorList>
            <person name="Chen Q."/>
        </authorList>
    </citation>
    <scope>NUCLEOTIDE SEQUENCE</scope>
    <source>
        <strain evidence="2">CZZ-1</strain>
    </source>
</reference>
<feature type="transmembrane region" description="Helical" evidence="1">
    <location>
        <begin position="81"/>
        <end position="99"/>
    </location>
</feature>
<sequence length="146" mass="16497">MLVHAHSGLRWIVLLLLVVAVFNALSKLKSSTYTNGDRKLNLFAMVFYHVQFLLGWVLYFFSNKVLFIDGWMKSATNGGMYRFFNLEHALMMTIAFVLLTIGHSKAKKAAPGKKHKTIAVFYTIALILILAAIPWPFRAALGGSWF</sequence>
<keyword evidence="3" id="KW-1185">Reference proteome</keyword>
<keyword evidence="1" id="KW-1133">Transmembrane helix</keyword>
<evidence type="ECO:0000256" key="1">
    <source>
        <dbReference type="SAM" id="Phobius"/>
    </source>
</evidence>
<keyword evidence="1" id="KW-0472">Membrane</keyword>
<evidence type="ECO:0000313" key="3">
    <source>
        <dbReference type="Proteomes" id="UP000652681"/>
    </source>
</evidence>
<dbReference type="AlphaFoldDB" id="A0A8J6PA45"/>
<dbReference type="Proteomes" id="UP000652681">
    <property type="component" value="Unassembled WGS sequence"/>
</dbReference>
<dbReference type="RefSeq" id="WP_163492552.1">
    <property type="nucleotide sequence ID" value="NZ_JACVEL010000001.1"/>
</dbReference>
<dbReference type="EMBL" id="JACVEL010000001">
    <property type="protein sequence ID" value="MBC9810872.1"/>
    <property type="molecule type" value="Genomic_DNA"/>
</dbReference>
<accession>A0A8J6PA45</accession>
<organism evidence="2 3">
    <name type="scientific">Taishania pollutisoli</name>
    <dbReference type="NCBI Taxonomy" id="2766479"/>
    <lineage>
        <taxon>Bacteria</taxon>
        <taxon>Pseudomonadati</taxon>
        <taxon>Bacteroidota</taxon>
        <taxon>Flavobacteriia</taxon>
        <taxon>Flavobacteriales</taxon>
        <taxon>Crocinitomicaceae</taxon>
        <taxon>Taishania</taxon>
    </lineage>
</organism>
<keyword evidence="1" id="KW-0812">Transmembrane</keyword>
<evidence type="ECO:0000313" key="2">
    <source>
        <dbReference type="EMBL" id="MBC9810872.1"/>
    </source>
</evidence>
<gene>
    <name evidence="2" type="ORF">H9Y05_00140</name>
</gene>
<protein>
    <submittedName>
        <fullName evidence="2">Cytochrome B</fullName>
    </submittedName>
</protein>
<feature type="transmembrane region" description="Helical" evidence="1">
    <location>
        <begin position="119"/>
        <end position="137"/>
    </location>
</feature>
<feature type="transmembrane region" description="Helical" evidence="1">
    <location>
        <begin position="40"/>
        <end position="61"/>
    </location>
</feature>
<proteinExistence type="predicted"/>
<name>A0A8J6PA45_9FLAO</name>
<comment type="caution">
    <text evidence="2">The sequence shown here is derived from an EMBL/GenBank/DDBJ whole genome shotgun (WGS) entry which is preliminary data.</text>
</comment>